<reference evidence="11" key="1">
    <citation type="journal article" date="2020" name="mSystems">
        <title>Genome- and Community-Level Interaction Insights into Carbon Utilization and Element Cycling Functions of Hydrothermarchaeota in Hydrothermal Sediment.</title>
        <authorList>
            <person name="Zhou Z."/>
            <person name="Liu Y."/>
            <person name="Xu W."/>
            <person name="Pan J."/>
            <person name="Luo Z.H."/>
            <person name="Li M."/>
        </authorList>
    </citation>
    <scope>NUCLEOTIDE SEQUENCE [LARGE SCALE GENOMIC DNA]</scope>
    <source>
        <strain evidence="11">SpSt-289</strain>
    </source>
</reference>
<dbReference type="AlphaFoldDB" id="A0A7C1JZQ2"/>
<dbReference type="HAMAP" id="MF_00454">
    <property type="entry name" value="FluC"/>
    <property type="match status" value="1"/>
</dbReference>
<gene>
    <name evidence="10 11" type="primary">crcB</name>
    <name evidence="10" type="synonym">fluC</name>
    <name evidence="11" type="ORF">ENQ20_06595</name>
</gene>
<keyword evidence="2 10" id="KW-1003">Cell membrane</keyword>
<feature type="binding site" evidence="10">
    <location>
        <position position="78"/>
    </location>
    <ligand>
        <name>Na(+)</name>
        <dbReference type="ChEBI" id="CHEBI:29101"/>
        <note>structural</note>
    </ligand>
</feature>
<organism evidence="11">
    <name type="scientific">Caldilinea aerophila</name>
    <dbReference type="NCBI Taxonomy" id="133453"/>
    <lineage>
        <taxon>Bacteria</taxon>
        <taxon>Bacillati</taxon>
        <taxon>Chloroflexota</taxon>
        <taxon>Caldilineae</taxon>
        <taxon>Caldilineales</taxon>
        <taxon>Caldilineaceae</taxon>
        <taxon>Caldilinea</taxon>
    </lineage>
</organism>
<comment type="catalytic activity">
    <reaction evidence="8">
        <text>fluoride(in) = fluoride(out)</text>
        <dbReference type="Rhea" id="RHEA:76159"/>
        <dbReference type="ChEBI" id="CHEBI:17051"/>
    </reaction>
    <physiologicalReaction direction="left-to-right" evidence="8">
        <dbReference type="Rhea" id="RHEA:76160"/>
    </physiologicalReaction>
</comment>
<evidence type="ECO:0000256" key="2">
    <source>
        <dbReference type="ARBA" id="ARBA00022475"/>
    </source>
</evidence>
<accession>A0A7C1JZQ2</accession>
<feature type="binding site" evidence="10">
    <location>
        <position position="75"/>
    </location>
    <ligand>
        <name>Na(+)</name>
        <dbReference type="ChEBI" id="CHEBI:29101"/>
        <note>structural</note>
    </ligand>
</feature>
<evidence type="ECO:0000256" key="8">
    <source>
        <dbReference type="ARBA" id="ARBA00035585"/>
    </source>
</evidence>
<dbReference type="InterPro" id="IPR003691">
    <property type="entry name" value="FluC"/>
</dbReference>
<protein>
    <recommendedName>
        <fullName evidence="10">Fluoride-specific ion channel FluC</fullName>
    </recommendedName>
</protein>
<keyword evidence="5 10" id="KW-0472">Membrane</keyword>
<evidence type="ECO:0000256" key="3">
    <source>
        <dbReference type="ARBA" id="ARBA00022692"/>
    </source>
</evidence>
<comment type="similarity">
    <text evidence="7 10">Belongs to the fluoride channel Fluc/FEX (TC 1.A.43) family.</text>
</comment>
<keyword evidence="10" id="KW-0813">Transport</keyword>
<evidence type="ECO:0000256" key="7">
    <source>
        <dbReference type="ARBA" id="ARBA00035120"/>
    </source>
</evidence>
<proteinExistence type="inferred from homology"/>
<dbReference type="NCBIfam" id="TIGR00494">
    <property type="entry name" value="crcB"/>
    <property type="match status" value="1"/>
</dbReference>
<dbReference type="GO" id="GO:0140114">
    <property type="term" value="P:cellular detoxification of fluoride"/>
    <property type="evidence" value="ECO:0007669"/>
    <property type="project" value="UniProtKB-UniRule"/>
</dbReference>
<comment type="subcellular location">
    <subcellularLocation>
        <location evidence="1 10">Cell membrane</location>
        <topology evidence="1 10">Multi-pass membrane protein</topology>
    </subcellularLocation>
</comment>
<keyword evidence="10" id="KW-0479">Metal-binding</keyword>
<comment type="function">
    <text evidence="9 10">Fluoride-specific ion channel. Important for reducing fluoride concentration in the cell, thus reducing its toxicity.</text>
</comment>
<feature type="transmembrane region" description="Helical" evidence="10">
    <location>
        <begin position="67"/>
        <end position="85"/>
    </location>
</feature>
<evidence type="ECO:0000256" key="10">
    <source>
        <dbReference type="HAMAP-Rule" id="MF_00454"/>
    </source>
</evidence>
<dbReference type="GO" id="GO:0062054">
    <property type="term" value="F:fluoride channel activity"/>
    <property type="evidence" value="ECO:0007669"/>
    <property type="project" value="UniProtKB-UniRule"/>
</dbReference>
<evidence type="ECO:0000256" key="6">
    <source>
        <dbReference type="ARBA" id="ARBA00023303"/>
    </source>
</evidence>
<evidence type="ECO:0000313" key="11">
    <source>
        <dbReference type="EMBL" id="HDX31149.1"/>
    </source>
</evidence>
<dbReference type="GO" id="GO:0005886">
    <property type="term" value="C:plasma membrane"/>
    <property type="evidence" value="ECO:0007669"/>
    <property type="project" value="UniProtKB-SubCell"/>
</dbReference>
<keyword evidence="10" id="KW-0915">Sodium</keyword>
<dbReference type="GO" id="GO:0046872">
    <property type="term" value="F:metal ion binding"/>
    <property type="evidence" value="ECO:0007669"/>
    <property type="project" value="UniProtKB-KW"/>
</dbReference>
<keyword evidence="3 10" id="KW-0812">Transmembrane</keyword>
<keyword evidence="10" id="KW-0406">Ion transport</keyword>
<evidence type="ECO:0000256" key="5">
    <source>
        <dbReference type="ARBA" id="ARBA00023136"/>
    </source>
</evidence>
<evidence type="ECO:0000256" key="9">
    <source>
        <dbReference type="ARBA" id="ARBA00049940"/>
    </source>
</evidence>
<sequence>MERFLYISIGAIVGANARYLIGVWAAERLGVTFPYGTFLVNVIGCFVIGFFFGLGETRITITPELRLLFAVGFLGAFTTFSTFGYESINLIRSGSLWLSIVNIFGTNLLGLLAVIGGLAFARILS</sequence>
<dbReference type="PANTHER" id="PTHR28259">
    <property type="entry name" value="FLUORIDE EXPORT PROTEIN 1-RELATED"/>
    <property type="match status" value="1"/>
</dbReference>
<feature type="transmembrane region" description="Helical" evidence="10">
    <location>
        <begin position="33"/>
        <end position="55"/>
    </location>
</feature>
<evidence type="ECO:0000256" key="4">
    <source>
        <dbReference type="ARBA" id="ARBA00022989"/>
    </source>
</evidence>
<evidence type="ECO:0000256" key="1">
    <source>
        <dbReference type="ARBA" id="ARBA00004651"/>
    </source>
</evidence>
<dbReference type="PANTHER" id="PTHR28259:SF1">
    <property type="entry name" value="FLUORIDE EXPORT PROTEIN 1-RELATED"/>
    <property type="match status" value="1"/>
</dbReference>
<dbReference type="Pfam" id="PF02537">
    <property type="entry name" value="CRCB"/>
    <property type="match status" value="1"/>
</dbReference>
<keyword evidence="6 10" id="KW-0407">Ion channel</keyword>
<name>A0A7C1JZQ2_9CHLR</name>
<comment type="caution">
    <text evidence="11">The sequence shown here is derived from an EMBL/GenBank/DDBJ whole genome shotgun (WGS) entry which is preliminary data.</text>
</comment>
<comment type="activity regulation">
    <text evidence="10">Na(+) is not transported, but it plays an essential structural role and its presence is essential for fluoride channel function.</text>
</comment>
<dbReference type="EMBL" id="DSMG01000074">
    <property type="protein sequence ID" value="HDX31149.1"/>
    <property type="molecule type" value="Genomic_DNA"/>
</dbReference>
<feature type="transmembrane region" description="Helical" evidence="10">
    <location>
        <begin position="97"/>
        <end position="121"/>
    </location>
</feature>
<keyword evidence="4 10" id="KW-1133">Transmembrane helix</keyword>